<dbReference type="RefSeq" id="WP_131453480.1">
    <property type="nucleotide sequence ID" value="NZ_BMJK01000002.1"/>
</dbReference>
<evidence type="ECO:0000313" key="2">
    <source>
        <dbReference type="EMBL" id="MXO94236.1"/>
    </source>
</evidence>
<dbReference type="GO" id="GO:0003676">
    <property type="term" value="F:nucleic acid binding"/>
    <property type="evidence" value="ECO:0007669"/>
    <property type="project" value="InterPro"/>
</dbReference>
<feature type="domain" description="HNH" evidence="1">
    <location>
        <begin position="96"/>
        <end position="152"/>
    </location>
</feature>
<dbReference type="CDD" id="cd00085">
    <property type="entry name" value="HNHc"/>
    <property type="match status" value="1"/>
</dbReference>
<gene>
    <name evidence="2" type="ORF">GRI62_11580</name>
</gene>
<dbReference type="InterPro" id="IPR003615">
    <property type="entry name" value="HNH_nuc"/>
</dbReference>
<protein>
    <recommendedName>
        <fullName evidence="1">HNH domain-containing protein</fullName>
    </recommendedName>
</protein>
<reference evidence="2 3" key="1">
    <citation type="submission" date="2019-12" db="EMBL/GenBank/DDBJ databases">
        <title>Genomic-based taxomic classification of the family Erythrobacteraceae.</title>
        <authorList>
            <person name="Xu L."/>
        </authorList>
    </citation>
    <scope>NUCLEOTIDE SEQUENCE [LARGE SCALE GENOMIC DNA]</scope>
    <source>
        <strain evidence="2 3">RC4-10-4</strain>
    </source>
</reference>
<accession>A0A845A503</accession>
<organism evidence="2 3">
    <name type="scientific">Aurantiacibacter arachoides</name>
    <dbReference type="NCBI Taxonomy" id="1850444"/>
    <lineage>
        <taxon>Bacteria</taxon>
        <taxon>Pseudomonadati</taxon>
        <taxon>Pseudomonadota</taxon>
        <taxon>Alphaproteobacteria</taxon>
        <taxon>Sphingomonadales</taxon>
        <taxon>Erythrobacteraceae</taxon>
        <taxon>Aurantiacibacter</taxon>
    </lineage>
</organism>
<dbReference type="Proteomes" id="UP000460626">
    <property type="component" value="Unassembled WGS sequence"/>
</dbReference>
<dbReference type="OrthoDB" id="9802640at2"/>
<dbReference type="GO" id="GO:0004519">
    <property type="term" value="F:endonuclease activity"/>
    <property type="evidence" value="ECO:0007669"/>
    <property type="project" value="InterPro"/>
</dbReference>
<dbReference type="GO" id="GO:0008270">
    <property type="term" value="F:zinc ion binding"/>
    <property type="evidence" value="ECO:0007669"/>
    <property type="project" value="InterPro"/>
</dbReference>
<dbReference type="Pfam" id="PF01844">
    <property type="entry name" value="HNH"/>
    <property type="match status" value="1"/>
</dbReference>
<evidence type="ECO:0000313" key="3">
    <source>
        <dbReference type="Proteomes" id="UP000460626"/>
    </source>
</evidence>
<evidence type="ECO:0000259" key="1">
    <source>
        <dbReference type="Pfam" id="PF01844"/>
    </source>
</evidence>
<keyword evidence="3" id="KW-1185">Reference proteome</keyword>
<dbReference type="Gene3D" id="1.10.30.50">
    <property type="match status" value="1"/>
</dbReference>
<name>A0A845A503_9SPHN</name>
<comment type="caution">
    <text evidence="2">The sequence shown here is derived from an EMBL/GenBank/DDBJ whole genome shotgun (WGS) entry which is preliminary data.</text>
</comment>
<proteinExistence type="predicted"/>
<dbReference type="InterPro" id="IPR002711">
    <property type="entry name" value="HNH"/>
</dbReference>
<dbReference type="EMBL" id="WTYH01000001">
    <property type="protein sequence ID" value="MXO94236.1"/>
    <property type="molecule type" value="Genomic_DNA"/>
</dbReference>
<sequence length="157" mass="17337">MALGIEAFPAHFSAGWSQPSFELLQAAGYQIIDKYTVLPSDLEETAATAQLPNEYDDRRWAEGNPKRVVHLRRERSPVAMKEKKAAVLAATGTLACEHCGFEPGKLHGPAFFDAGLDVHHTIPLSQVSHCHETTLDDLKVLCATCHRIEHRKIALAK</sequence>
<dbReference type="AlphaFoldDB" id="A0A845A503"/>